<evidence type="ECO:0000259" key="1">
    <source>
        <dbReference type="SMART" id="SM00953"/>
    </source>
</evidence>
<comment type="caution">
    <text evidence="2">The sequence shown here is derived from an EMBL/GenBank/DDBJ whole genome shotgun (WGS) entry which is preliminary data.</text>
</comment>
<dbReference type="Pfam" id="PF08808">
    <property type="entry name" value="RES"/>
    <property type="match status" value="1"/>
</dbReference>
<proteinExistence type="predicted"/>
<feature type="domain" description="RES" evidence="1">
    <location>
        <begin position="35"/>
        <end position="175"/>
    </location>
</feature>
<sequence>MSSGWDFVKARNNGSLRIVDIETTDLLRLTRFPATEPYWGKGKAYRFDDPAQVFGVTYAAFTIDVAFSETILHQKGCFIDNQWMINESNVMERSVVTYTRPGNQSLKIAELTGKSLKAIGLNNDICSSDDYTTSMAISSALHAQLHDVDGILYVSRQMNTDLAVALFERSNVQVDGNATKFIDHADFDALLKSFNVTILPSGKAP</sequence>
<evidence type="ECO:0000313" key="2">
    <source>
        <dbReference type="EMBL" id="MYM92668.1"/>
    </source>
</evidence>
<gene>
    <name evidence="2" type="ORF">GTP90_02195</name>
</gene>
<organism evidence="2 3">
    <name type="scientific">Duganella vulcania</name>
    <dbReference type="NCBI Taxonomy" id="2692166"/>
    <lineage>
        <taxon>Bacteria</taxon>
        <taxon>Pseudomonadati</taxon>
        <taxon>Pseudomonadota</taxon>
        <taxon>Betaproteobacteria</taxon>
        <taxon>Burkholderiales</taxon>
        <taxon>Oxalobacteraceae</taxon>
        <taxon>Telluria group</taxon>
        <taxon>Duganella</taxon>
    </lineage>
</organism>
<name>A0A845GHZ3_9BURK</name>
<dbReference type="InterPro" id="IPR014914">
    <property type="entry name" value="RES_dom"/>
</dbReference>
<dbReference type="EMBL" id="WWCX01000001">
    <property type="protein sequence ID" value="MYM92668.1"/>
    <property type="molecule type" value="Genomic_DNA"/>
</dbReference>
<protein>
    <submittedName>
        <fullName evidence="2">RES domain-containing protein</fullName>
    </submittedName>
</protein>
<dbReference type="Proteomes" id="UP000447355">
    <property type="component" value="Unassembled WGS sequence"/>
</dbReference>
<reference evidence="2" key="1">
    <citation type="submission" date="2019-12" db="EMBL/GenBank/DDBJ databases">
        <title>Novel species isolated from a subtropical stream in China.</title>
        <authorList>
            <person name="Lu H."/>
        </authorList>
    </citation>
    <scope>NUCLEOTIDE SEQUENCE [LARGE SCALE GENOMIC DNA]</scope>
    <source>
        <strain evidence="2">FT81W</strain>
    </source>
</reference>
<accession>A0A845GHZ3</accession>
<dbReference type="InterPro" id="IPR018247">
    <property type="entry name" value="EF_Hand_1_Ca_BS"/>
</dbReference>
<dbReference type="AlphaFoldDB" id="A0A845GHZ3"/>
<evidence type="ECO:0000313" key="3">
    <source>
        <dbReference type="Proteomes" id="UP000447355"/>
    </source>
</evidence>
<dbReference type="RefSeq" id="WP_161081926.1">
    <property type="nucleotide sequence ID" value="NZ_WWCX01000001.1"/>
</dbReference>
<dbReference type="SMART" id="SM00953">
    <property type="entry name" value="RES"/>
    <property type="match status" value="1"/>
</dbReference>
<dbReference type="PROSITE" id="PS00018">
    <property type="entry name" value="EF_HAND_1"/>
    <property type="match status" value="1"/>
</dbReference>